<reference evidence="1 2" key="1">
    <citation type="journal article" date="2014" name="Nature">
        <title>Sequential evolution of bacterial morphology by co-option of a developmental regulator.</title>
        <authorList>
            <person name="Jiang C."/>
            <person name="Brown P.J."/>
            <person name="Ducret A."/>
            <person name="Brun Y.V."/>
        </authorList>
    </citation>
    <scope>NUCLEOTIDE SEQUENCE [LARGE SCALE GENOMIC DNA]</scope>
    <source>
        <strain evidence="1 2">DSM 16100</strain>
    </source>
</reference>
<protein>
    <submittedName>
        <fullName evidence="1">Uncharacterized protein</fullName>
    </submittedName>
</protein>
<dbReference type="AlphaFoldDB" id="V4P7P0"/>
<dbReference type="STRING" id="1121022.GCA_000376105_04128"/>
<keyword evidence="2" id="KW-1185">Reference proteome</keyword>
<sequence length="205" mass="22655">MRYLYQKNKKSTVGICKIKLSVVLTLSALGWGAQTQAETIPAGYPPRGATTIGTVEAKCLPSPVTADDRKVTAHLIGCFLEEVSGIDTDSLKTVSDVKNAYGDLVSDKYLEDWSANGHVTIGTSHGYKIMRFEGLTYSRNLYAFDNLVIYGYLISENGKDKIRDFYSLSFSGISKDRNLILSSVRDKNALIKTYSQDSLSTVERQ</sequence>
<evidence type="ECO:0000313" key="1">
    <source>
        <dbReference type="EMBL" id="ESQ89967.1"/>
    </source>
</evidence>
<proteinExistence type="predicted"/>
<dbReference type="Proteomes" id="UP000017837">
    <property type="component" value="Unassembled WGS sequence"/>
</dbReference>
<dbReference type="RefSeq" id="WP_018083808.1">
    <property type="nucleotide sequence ID" value="NZ_AQWM01000045.1"/>
</dbReference>
<organism evidence="1 2">
    <name type="scientific">Asticcacaulis benevestitus DSM 16100 = ATCC BAA-896</name>
    <dbReference type="NCBI Taxonomy" id="1121022"/>
    <lineage>
        <taxon>Bacteria</taxon>
        <taxon>Pseudomonadati</taxon>
        <taxon>Pseudomonadota</taxon>
        <taxon>Alphaproteobacteria</taxon>
        <taxon>Caulobacterales</taxon>
        <taxon>Caulobacteraceae</taxon>
        <taxon>Asticcacaulis</taxon>
    </lineage>
</organism>
<comment type="caution">
    <text evidence="1">The sequence shown here is derived from an EMBL/GenBank/DDBJ whole genome shotgun (WGS) entry which is preliminary data.</text>
</comment>
<evidence type="ECO:0000313" key="2">
    <source>
        <dbReference type="Proteomes" id="UP000017837"/>
    </source>
</evidence>
<accession>V4P7P0</accession>
<dbReference type="EMBL" id="AWGB01000027">
    <property type="protein sequence ID" value="ESQ89967.1"/>
    <property type="molecule type" value="Genomic_DNA"/>
</dbReference>
<gene>
    <name evidence="1" type="ORF">ABENE_13255</name>
</gene>
<name>V4P7P0_9CAUL</name>
<dbReference type="PATRIC" id="fig|1121022.4.peg.2693"/>